<dbReference type="Proteomes" id="UP001430356">
    <property type="component" value="Unassembled WGS sequence"/>
</dbReference>
<feature type="compositionally biased region" description="Low complexity" evidence="1">
    <location>
        <begin position="540"/>
        <end position="555"/>
    </location>
</feature>
<dbReference type="PANTHER" id="PTHR13526:SF20">
    <property type="entry name" value="OS01G0117800 PROTEIN"/>
    <property type="match status" value="1"/>
</dbReference>
<evidence type="ECO:0000256" key="1">
    <source>
        <dbReference type="SAM" id="MobiDB-lite"/>
    </source>
</evidence>
<dbReference type="InterPro" id="IPR021950">
    <property type="entry name" value="Spt20"/>
</dbReference>
<feature type="compositionally biased region" description="Low complexity" evidence="1">
    <location>
        <begin position="169"/>
        <end position="219"/>
    </location>
</feature>
<dbReference type="SUPFAM" id="SSF54928">
    <property type="entry name" value="RNA-binding domain, RBD"/>
    <property type="match status" value="1"/>
</dbReference>
<sequence length="555" mass="61196">MRGRGGRGGRGGSFGGFSQQPTNTISIRVSEIQQPVTEDVMRRVFQSVGVSCNSIQITPTNNPQETSVVAQFPDNFAAERVMSSLNNRNIFNNGNKMAMQYTNWIASGSPAPMAGNGGGVLQTSTYDAANGTFAPQQPQQIPTQQMQPPQQQQQQQMQSLQPQQPPQQQPQQQMQPLQPQHQQMQHMPQLPQQVPQQMSQQLPQQMAQPMQQLPPQQMPQMPHMPMQPIPQMPQMPLFNNPMQGMMQPQQMDGWYGANPAMEMPNVTIGFPGLARGGAAAVAAANMMRGARARGGRGITRGGYGFDPMAMQPGYMQYPQRGGMSRGGGAMMSQMAYAQYQPFGQPPTVFVSVTLVPTTEPLQPIFTLMEAFGGVVAVRRNQNKKEILTIKAASPDDALAIVTYMHRVPYVGGQVSGKLFPNYVERYPCTDEGDPLDPETVQYDFTASRHRSPGQRSKAVPSRVIKITGCNTYEDTELMTYLNGKGFQPERITKSEDGTFEVHMPDVASSVKVLLECQGSVCDEEKSNVIFVEGPRDEPTEQQQQQVPAEQQANEQ</sequence>
<feature type="region of interest" description="Disordered" evidence="1">
    <location>
        <begin position="533"/>
        <end position="555"/>
    </location>
</feature>
<proteinExistence type="predicted"/>
<feature type="region of interest" description="Disordered" evidence="1">
    <location>
        <begin position="130"/>
        <end position="219"/>
    </location>
</feature>
<evidence type="ECO:0000259" key="2">
    <source>
        <dbReference type="Pfam" id="PF11835"/>
    </source>
</evidence>
<dbReference type="EMBL" id="JAECZO010000001">
    <property type="protein sequence ID" value="KAK7199688.1"/>
    <property type="molecule type" value="Genomic_DNA"/>
</dbReference>
<gene>
    <name evidence="3" type="ORF">NESM_000014400</name>
</gene>
<feature type="domain" description="PTBP1-like RNA recognition motif 2" evidence="2">
    <location>
        <begin position="23"/>
        <end position="102"/>
    </location>
</feature>
<dbReference type="Gene3D" id="3.30.70.330">
    <property type="match status" value="1"/>
</dbReference>
<dbReference type="InterPro" id="IPR035979">
    <property type="entry name" value="RBD_domain_sf"/>
</dbReference>
<dbReference type="GO" id="GO:0000124">
    <property type="term" value="C:SAGA complex"/>
    <property type="evidence" value="ECO:0007669"/>
    <property type="project" value="InterPro"/>
</dbReference>
<feature type="compositionally biased region" description="Low complexity" evidence="1">
    <location>
        <begin position="135"/>
        <end position="162"/>
    </location>
</feature>
<keyword evidence="4" id="KW-1185">Reference proteome</keyword>
<evidence type="ECO:0000313" key="4">
    <source>
        <dbReference type="Proteomes" id="UP001430356"/>
    </source>
</evidence>
<accession>A0AAW0EZY2</accession>
<reference evidence="3 4" key="1">
    <citation type="journal article" date="2021" name="MBio">
        <title>A New Model Trypanosomatid, Novymonas esmeraldas: Genomic Perception of Its 'Candidatus Pandoraea novymonadis' Endosymbiont.</title>
        <authorList>
            <person name="Zakharova A."/>
            <person name="Saura A."/>
            <person name="Butenko A."/>
            <person name="Podesvova L."/>
            <person name="Warmusova S."/>
            <person name="Kostygov A.Y."/>
            <person name="Nenarokova A."/>
            <person name="Lukes J."/>
            <person name="Opperdoes F.R."/>
            <person name="Yurchenko V."/>
        </authorList>
    </citation>
    <scope>NUCLEOTIDE SEQUENCE [LARGE SCALE GENOMIC DNA]</scope>
    <source>
        <strain evidence="3 4">E262AT.01</strain>
    </source>
</reference>
<dbReference type="GO" id="GO:0003676">
    <property type="term" value="F:nucleic acid binding"/>
    <property type="evidence" value="ECO:0007669"/>
    <property type="project" value="InterPro"/>
</dbReference>
<comment type="caution">
    <text evidence="3">The sequence shown here is derived from an EMBL/GenBank/DDBJ whole genome shotgun (WGS) entry which is preliminary data.</text>
</comment>
<dbReference type="PANTHER" id="PTHR13526">
    <property type="entry name" value="TRANSCRIPTION FACTOR SPT20 HOMOLOG"/>
    <property type="match status" value="1"/>
</dbReference>
<dbReference type="GO" id="GO:0006357">
    <property type="term" value="P:regulation of transcription by RNA polymerase II"/>
    <property type="evidence" value="ECO:0007669"/>
    <property type="project" value="TreeGrafter"/>
</dbReference>
<dbReference type="InterPro" id="IPR021790">
    <property type="entry name" value="PTBP1-like_RRM2"/>
</dbReference>
<feature type="region of interest" description="Disordered" evidence="1">
    <location>
        <begin position="1"/>
        <end position="22"/>
    </location>
</feature>
<dbReference type="AlphaFoldDB" id="A0AAW0EZY2"/>
<evidence type="ECO:0000313" key="3">
    <source>
        <dbReference type="EMBL" id="KAK7199688.1"/>
    </source>
</evidence>
<name>A0AAW0EZY2_9TRYP</name>
<organism evidence="3 4">
    <name type="scientific">Novymonas esmeraldas</name>
    <dbReference type="NCBI Taxonomy" id="1808958"/>
    <lineage>
        <taxon>Eukaryota</taxon>
        <taxon>Discoba</taxon>
        <taxon>Euglenozoa</taxon>
        <taxon>Kinetoplastea</taxon>
        <taxon>Metakinetoplastina</taxon>
        <taxon>Trypanosomatida</taxon>
        <taxon>Trypanosomatidae</taxon>
        <taxon>Novymonas</taxon>
    </lineage>
</organism>
<protein>
    <recommendedName>
        <fullName evidence="2">PTBP1-like RNA recognition motif 2 domain-containing protein</fullName>
    </recommendedName>
</protein>
<dbReference type="InterPro" id="IPR012677">
    <property type="entry name" value="Nucleotide-bd_a/b_plait_sf"/>
</dbReference>
<dbReference type="GO" id="GO:0003712">
    <property type="term" value="F:transcription coregulator activity"/>
    <property type="evidence" value="ECO:0007669"/>
    <property type="project" value="InterPro"/>
</dbReference>
<dbReference type="Pfam" id="PF11835">
    <property type="entry name" value="RRM_8"/>
    <property type="match status" value="1"/>
</dbReference>